<dbReference type="SUPFAM" id="SSF52047">
    <property type="entry name" value="RNI-like"/>
    <property type="match status" value="1"/>
</dbReference>
<reference evidence="3 4" key="1">
    <citation type="submission" date="2017-08" db="EMBL/GenBank/DDBJ databases">
        <title>Acidophilic green algal genome provides insights into adaptation to an acidic environment.</title>
        <authorList>
            <person name="Hirooka S."/>
            <person name="Hirose Y."/>
            <person name="Kanesaki Y."/>
            <person name="Higuchi S."/>
            <person name="Fujiwara T."/>
            <person name="Onuma R."/>
            <person name="Era A."/>
            <person name="Ohbayashi R."/>
            <person name="Uzuka A."/>
            <person name="Nozaki H."/>
            <person name="Yoshikawa H."/>
            <person name="Miyagishima S.Y."/>
        </authorList>
    </citation>
    <scope>NUCLEOTIDE SEQUENCE [LARGE SCALE GENOMIC DNA]</scope>
    <source>
        <strain evidence="3 4">NIES-2499</strain>
    </source>
</reference>
<dbReference type="EMBL" id="BEGY01000047">
    <property type="protein sequence ID" value="GAX79974.1"/>
    <property type="molecule type" value="Genomic_DNA"/>
</dbReference>
<dbReference type="Gene3D" id="3.80.10.10">
    <property type="entry name" value="Ribonuclease Inhibitor"/>
    <property type="match status" value="1"/>
</dbReference>
<evidence type="ECO:0000313" key="3">
    <source>
        <dbReference type="EMBL" id="GAX79974.1"/>
    </source>
</evidence>
<evidence type="ECO:0000256" key="1">
    <source>
        <dbReference type="ARBA" id="ARBA00004430"/>
    </source>
</evidence>
<dbReference type="InterPro" id="IPR032675">
    <property type="entry name" value="LRR_dom_sf"/>
</dbReference>
<evidence type="ECO:0000256" key="2">
    <source>
        <dbReference type="SAM" id="MobiDB-lite"/>
    </source>
</evidence>
<name>A0A250XA83_9CHLO</name>
<feature type="compositionally biased region" description="Acidic residues" evidence="2">
    <location>
        <begin position="243"/>
        <end position="258"/>
    </location>
</feature>
<organism evidence="3 4">
    <name type="scientific">Chlamydomonas eustigma</name>
    <dbReference type="NCBI Taxonomy" id="1157962"/>
    <lineage>
        <taxon>Eukaryota</taxon>
        <taxon>Viridiplantae</taxon>
        <taxon>Chlorophyta</taxon>
        <taxon>core chlorophytes</taxon>
        <taxon>Chlorophyceae</taxon>
        <taxon>CS clade</taxon>
        <taxon>Chlamydomonadales</taxon>
        <taxon>Chlamydomonadaceae</taxon>
        <taxon>Chlamydomonas</taxon>
    </lineage>
</organism>
<feature type="region of interest" description="Disordered" evidence="2">
    <location>
        <begin position="1"/>
        <end position="72"/>
    </location>
</feature>
<feature type="compositionally biased region" description="Polar residues" evidence="2">
    <location>
        <begin position="269"/>
        <end position="302"/>
    </location>
</feature>
<protein>
    <submittedName>
        <fullName evidence="3">Uncharacterized protein</fullName>
    </submittedName>
</protein>
<accession>A0A250XA83</accession>
<comment type="caution">
    <text evidence="3">The sequence shown here is derived from an EMBL/GenBank/DDBJ whole genome shotgun (WGS) entry which is preliminary data.</text>
</comment>
<feature type="compositionally biased region" description="Polar residues" evidence="2">
    <location>
        <begin position="126"/>
        <end position="136"/>
    </location>
</feature>
<feature type="compositionally biased region" description="Acidic residues" evidence="2">
    <location>
        <begin position="203"/>
        <end position="215"/>
    </location>
</feature>
<dbReference type="STRING" id="1157962.A0A250XA83"/>
<comment type="subcellular location">
    <subcellularLocation>
        <location evidence="1">Cytoplasm</location>
        <location evidence="1">Cytoskeleton</location>
        <location evidence="1">Cilium axoneme</location>
    </subcellularLocation>
</comment>
<gene>
    <name evidence="3" type="ORF">CEUSTIGMA_g7413.t1</name>
</gene>
<dbReference type="GO" id="GO:0005930">
    <property type="term" value="C:axoneme"/>
    <property type="evidence" value="ECO:0007669"/>
    <property type="project" value="UniProtKB-SubCell"/>
</dbReference>
<feature type="compositionally biased region" description="Low complexity" evidence="2">
    <location>
        <begin position="308"/>
        <end position="323"/>
    </location>
</feature>
<dbReference type="InterPro" id="IPR001611">
    <property type="entry name" value="Leu-rich_rpt"/>
</dbReference>
<dbReference type="Pfam" id="PF13516">
    <property type="entry name" value="LRR_6"/>
    <property type="match status" value="2"/>
</dbReference>
<evidence type="ECO:0000313" key="4">
    <source>
        <dbReference type="Proteomes" id="UP000232323"/>
    </source>
</evidence>
<dbReference type="Proteomes" id="UP000232323">
    <property type="component" value="Unassembled WGS sequence"/>
</dbReference>
<proteinExistence type="predicted"/>
<feature type="region of interest" description="Disordered" evidence="2">
    <location>
        <begin position="572"/>
        <end position="591"/>
    </location>
</feature>
<feature type="region of interest" description="Disordered" evidence="2">
    <location>
        <begin position="124"/>
        <end position="145"/>
    </location>
</feature>
<dbReference type="OrthoDB" id="550389at2759"/>
<feature type="compositionally biased region" description="Polar residues" evidence="2">
    <location>
        <begin position="29"/>
        <end position="62"/>
    </location>
</feature>
<dbReference type="AlphaFoldDB" id="A0A250XA83"/>
<keyword evidence="4" id="KW-1185">Reference proteome</keyword>
<feature type="region of interest" description="Disordered" evidence="2">
    <location>
        <begin position="197"/>
        <end position="329"/>
    </location>
</feature>
<sequence length="952" mass="102588">MTKPSKTRSKSIAERKPGVSVPPPPGLYSSHSSETKNSSFQIYAGAKSQTKQSSQANKQTYGKKTYDPQHAEHGLANQFVHVEFEPKEGLWKVSLPHGQRFSKQFLAGVEVWALQALNGGQKVGATPSQTLKNSIATPPPPPPKVAPEVKQPVVTLLPGPSTSAFDFTSFLQPLNSAASNQSQHALSQVVAVESIQQQATEHDEVESCEGSEGDDFLSAMRGIGGPDEGRDSQFEEAGGFNSDDVEDEGEEEEEEEEREGGREIPKQQVGRTGQTIKKQSDEATSGSASNRKQANQLNTPNPSRGLRPAPGSHAALPAAAGRPGRCKGSGLDGRLNVSLQLERQQITDVEVQMLRNWYQERAEGLITLVKVWLFENSIGDEGALALSTLFHPELLEVHLSHNQVTNKGMFKLLAAVPLSRVTSNKKPLWLRCEWNILNLKELEAFIRSQKESRGLIVHLPQVSKAPAGSGHELRLDRRAGSDVHVQLPWINMQKQPPRESKILLETKIAYRQSQVTKVKLGLPSATAKQLVVAEDAALLPPLGTVTTHNNLPSSELSVPTVRMNTLNPAAPLKKDAASSVNTPQTPPPVYRNNTQQGYNSGGPLLLFPDTSAVLAMLGAQGGNSGGSEALLSFQLFQDYAEKGRFGQALEKDEQTFIVISDSVMKQLDGLKSVPELRVGIRKFLKDGLEMMGPSGYDFLTILGAHEGEGLLLENGGMGSAGSSSPFISSKGQKVDFKIVEVALFFMTELLGCVEDHEGSRSDMPGTQQRPASTITHMPVVLLSNDNAQIAAARANGLPSFRLSSPGDLALKLQELGRTSPLTSSVLRTLLAPQATSGLGATPLLSLQKGFDQAFAAVNGLNAGLQIAAKLLHQVQESAFSNTLSPSEALSQIRALLEMEDAEGGASHAGAVVQSLITSTREQVSAWEALVERRQHPNRILQWVMNETSTSHA</sequence>